<keyword evidence="1" id="KW-1133">Transmembrane helix</keyword>
<keyword evidence="1" id="KW-0812">Transmembrane</keyword>
<proteinExistence type="predicted"/>
<dbReference type="OrthoDB" id="2687617at2759"/>
<organism evidence="2 3">
    <name type="scientific">Pisolithus microcarpus 441</name>
    <dbReference type="NCBI Taxonomy" id="765257"/>
    <lineage>
        <taxon>Eukaryota</taxon>
        <taxon>Fungi</taxon>
        <taxon>Dikarya</taxon>
        <taxon>Basidiomycota</taxon>
        <taxon>Agaricomycotina</taxon>
        <taxon>Agaricomycetes</taxon>
        <taxon>Agaricomycetidae</taxon>
        <taxon>Boletales</taxon>
        <taxon>Sclerodermatineae</taxon>
        <taxon>Pisolithaceae</taxon>
        <taxon>Pisolithus</taxon>
    </lineage>
</organism>
<dbReference type="EMBL" id="KN833695">
    <property type="protein sequence ID" value="KIK27793.1"/>
    <property type="molecule type" value="Genomic_DNA"/>
</dbReference>
<dbReference type="HOGENOM" id="CLU_727843_0_0_1"/>
<reference evidence="2 3" key="1">
    <citation type="submission" date="2014-04" db="EMBL/GenBank/DDBJ databases">
        <authorList>
            <consortium name="DOE Joint Genome Institute"/>
            <person name="Kuo A."/>
            <person name="Kohler A."/>
            <person name="Costa M.D."/>
            <person name="Nagy L.G."/>
            <person name="Floudas D."/>
            <person name="Copeland A."/>
            <person name="Barry K.W."/>
            <person name="Cichocki N."/>
            <person name="Veneault-Fourrey C."/>
            <person name="LaButti K."/>
            <person name="Lindquist E.A."/>
            <person name="Lipzen A."/>
            <person name="Lundell T."/>
            <person name="Morin E."/>
            <person name="Murat C."/>
            <person name="Sun H."/>
            <person name="Tunlid A."/>
            <person name="Henrissat B."/>
            <person name="Grigoriev I.V."/>
            <person name="Hibbett D.S."/>
            <person name="Martin F."/>
            <person name="Nordberg H.P."/>
            <person name="Cantor M.N."/>
            <person name="Hua S.X."/>
        </authorList>
    </citation>
    <scope>NUCLEOTIDE SEQUENCE [LARGE SCALE GENOMIC DNA]</scope>
    <source>
        <strain evidence="2 3">441</strain>
    </source>
</reference>
<protein>
    <submittedName>
        <fullName evidence="2">Uncharacterized protein</fullName>
    </submittedName>
</protein>
<evidence type="ECO:0000256" key="1">
    <source>
        <dbReference type="SAM" id="Phobius"/>
    </source>
</evidence>
<evidence type="ECO:0000313" key="2">
    <source>
        <dbReference type="EMBL" id="KIK27793.1"/>
    </source>
</evidence>
<keyword evidence="1" id="KW-0472">Membrane</keyword>
<feature type="transmembrane region" description="Helical" evidence="1">
    <location>
        <begin position="12"/>
        <end position="35"/>
    </location>
</feature>
<accession>A0A0D0A6V5</accession>
<gene>
    <name evidence="2" type="ORF">PISMIDRAFT_22062</name>
</gene>
<keyword evidence="3" id="KW-1185">Reference proteome</keyword>
<sequence length="380" mass="41336">MSSCPKPRPKLSITHIHCVLLGLSAFIVLCGIKTLHIMNMQALKRTHAHWVYQQLKKTWRAISAYNSHSGCSFHATCGADVQSQAEQEAWDAFMVTESSESREMSQFQNKGWLFFEKMAELCPSGSGATGAYSFMLSEAMSINLGISGDFDDLYADSSMMPEVAYLELDLDSLLQLRGNIISTNPAMQSCAIENTFSLLNDVTKGKSKGQTSARSKASSLSATAAANRQSKLSQAEPSVVPALTGMTSTILRAADTMTEIKDLLVTAPTAPPAEAPTASSTSPEIFNNITHYTSRILMADTALSADIWAELALAFLSNPTLCQMYANLTNPVVQHHFTWTWFQKNCSTESAEGLSGSDARLAGTGGDWFPVYQDDQSNFM</sequence>
<evidence type="ECO:0000313" key="3">
    <source>
        <dbReference type="Proteomes" id="UP000054018"/>
    </source>
</evidence>
<name>A0A0D0A6V5_9AGAM</name>
<dbReference type="AlphaFoldDB" id="A0A0D0A6V5"/>
<dbReference type="Proteomes" id="UP000054018">
    <property type="component" value="Unassembled WGS sequence"/>
</dbReference>
<reference evidence="3" key="2">
    <citation type="submission" date="2015-01" db="EMBL/GenBank/DDBJ databases">
        <title>Evolutionary Origins and Diversification of the Mycorrhizal Mutualists.</title>
        <authorList>
            <consortium name="DOE Joint Genome Institute"/>
            <consortium name="Mycorrhizal Genomics Consortium"/>
            <person name="Kohler A."/>
            <person name="Kuo A."/>
            <person name="Nagy L.G."/>
            <person name="Floudas D."/>
            <person name="Copeland A."/>
            <person name="Barry K.W."/>
            <person name="Cichocki N."/>
            <person name="Veneault-Fourrey C."/>
            <person name="LaButti K."/>
            <person name="Lindquist E.A."/>
            <person name="Lipzen A."/>
            <person name="Lundell T."/>
            <person name="Morin E."/>
            <person name="Murat C."/>
            <person name="Riley R."/>
            <person name="Ohm R."/>
            <person name="Sun H."/>
            <person name="Tunlid A."/>
            <person name="Henrissat B."/>
            <person name="Grigoriev I.V."/>
            <person name="Hibbett D.S."/>
            <person name="Martin F."/>
        </authorList>
    </citation>
    <scope>NUCLEOTIDE SEQUENCE [LARGE SCALE GENOMIC DNA]</scope>
    <source>
        <strain evidence="3">441</strain>
    </source>
</reference>